<proteinExistence type="predicted"/>
<organism evidence="1 2">
    <name type="scientific">Allacma fusca</name>
    <dbReference type="NCBI Taxonomy" id="39272"/>
    <lineage>
        <taxon>Eukaryota</taxon>
        <taxon>Metazoa</taxon>
        <taxon>Ecdysozoa</taxon>
        <taxon>Arthropoda</taxon>
        <taxon>Hexapoda</taxon>
        <taxon>Collembola</taxon>
        <taxon>Symphypleona</taxon>
        <taxon>Sminthuridae</taxon>
        <taxon>Allacma</taxon>
    </lineage>
</organism>
<sequence length="150" mass="17761">MENFSNRFPSKNTVQDIAGEWWICEGTYFQLFPRQTSKQENDEKLPRIYWRHHICQRHWRAFKGTVFWWVFSSCELFLFEQAGVNKGFKATPLSVHRIFPGQSVEETIYDKNCKSGEYICNSIPKELTFQNLLDLIGLKLVDNLNRENCS</sequence>
<accession>A0A8J2KTP8</accession>
<protein>
    <submittedName>
        <fullName evidence="1">Uncharacterized protein</fullName>
    </submittedName>
</protein>
<evidence type="ECO:0000313" key="1">
    <source>
        <dbReference type="EMBL" id="CAG7819726.1"/>
    </source>
</evidence>
<name>A0A8J2KTP8_9HEXA</name>
<reference evidence="1" key="1">
    <citation type="submission" date="2021-06" db="EMBL/GenBank/DDBJ databases">
        <authorList>
            <person name="Hodson N. C."/>
            <person name="Mongue J. A."/>
            <person name="Jaron S. K."/>
        </authorList>
    </citation>
    <scope>NUCLEOTIDE SEQUENCE</scope>
</reference>
<dbReference type="EMBL" id="CAJVCH010457894">
    <property type="protein sequence ID" value="CAG7819726.1"/>
    <property type="molecule type" value="Genomic_DNA"/>
</dbReference>
<dbReference type="AlphaFoldDB" id="A0A8J2KTP8"/>
<evidence type="ECO:0000313" key="2">
    <source>
        <dbReference type="Proteomes" id="UP000708208"/>
    </source>
</evidence>
<gene>
    <name evidence="1" type="ORF">AFUS01_LOCUS30156</name>
</gene>
<keyword evidence="2" id="KW-1185">Reference proteome</keyword>
<dbReference type="Proteomes" id="UP000708208">
    <property type="component" value="Unassembled WGS sequence"/>
</dbReference>
<comment type="caution">
    <text evidence="1">The sequence shown here is derived from an EMBL/GenBank/DDBJ whole genome shotgun (WGS) entry which is preliminary data.</text>
</comment>